<comment type="caution">
    <text evidence="4">The sequence shown here is derived from an EMBL/GenBank/DDBJ whole genome shotgun (WGS) entry which is preliminary data.</text>
</comment>
<name>A0ABV1NYA7_9ACTN</name>
<evidence type="ECO:0000259" key="3">
    <source>
        <dbReference type="PROSITE" id="PS51866"/>
    </source>
</evidence>
<accession>A0ABV1NYA7</accession>
<dbReference type="NCBIfam" id="TIGR00638">
    <property type="entry name" value="Mop"/>
    <property type="match status" value="1"/>
</dbReference>
<dbReference type="RefSeq" id="WP_349804480.1">
    <property type="nucleotide sequence ID" value="NZ_JBEGDP010000008.1"/>
</dbReference>
<organism evidence="4 5">
    <name type="scientific">Nocardioides kribbensis</name>
    <dbReference type="NCBI Taxonomy" id="305517"/>
    <lineage>
        <taxon>Bacteria</taxon>
        <taxon>Bacillati</taxon>
        <taxon>Actinomycetota</taxon>
        <taxon>Actinomycetes</taxon>
        <taxon>Propionibacteriales</taxon>
        <taxon>Nocardioidaceae</taxon>
        <taxon>Nocardioides</taxon>
    </lineage>
</organism>
<dbReference type="PROSITE" id="PS51866">
    <property type="entry name" value="MOP"/>
    <property type="match status" value="1"/>
</dbReference>
<keyword evidence="5" id="KW-1185">Reference proteome</keyword>
<evidence type="ECO:0000313" key="4">
    <source>
        <dbReference type="EMBL" id="MEQ7847468.1"/>
    </source>
</evidence>
<dbReference type="InterPro" id="IPR008995">
    <property type="entry name" value="Mo/tungstate-bd_C_term_dom"/>
</dbReference>
<dbReference type="Pfam" id="PF03459">
    <property type="entry name" value="TOBE"/>
    <property type="match status" value="1"/>
</dbReference>
<dbReference type="SUPFAM" id="SSF50331">
    <property type="entry name" value="MOP-like"/>
    <property type="match status" value="1"/>
</dbReference>
<proteinExistence type="predicted"/>
<evidence type="ECO:0000256" key="1">
    <source>
        <dbReference type="ARBA" id="ARBA00022505"/>
    </source>
</evidence>
<gene>
    <name evidence="4" type="ORF">V6R90_09280</name>
</gene>
<evidence type="ECO:0000313" key="5">
    <source>
        <dbReference type="Proteomes" id="UP001482520"/>
    </source>
</evidence>
<dbReference type="Gene3D" id="2.40.50.100">
    <property type="match status" value="1"/>
</dbReference>
<dbReference type="InterPro" id="IPR004606">
    <property type="entry name" value="Mop_domain"/>
</dbReference>
<dbReference type="Proteomes" id="UP001482520">
    <property type="component" value="Unassembled WGS sequence"/>
</dbReference>
<dbReference type="InterPro" id="IPR005116">
    <property type="entry name" value="Transp-assoc_OB_typ1"/>
</dbReference>
<sequence>MKLSTRNQLPGTVVSVVTGEAMAVVKVKLDGGDQVITSSITKDAVADLGLTEGAAVTVLVKSTEVALAVE</sequence>
<evidence type="ECO:0000256" key="2">
    <source>
        <dbReference type="PROSITE-ProRule" id="PRU01213"/>
    </source>
</evidence>
<dbReference type="EMBL" id="JBEGDP010000008">
    <property type="protein sequence ID" value="MEQ7847468.1"/>
    <property type="molecule type" value="Genomic_DNA"/>
</dbReference>
<keyword evidence="1 2" id="KW-0500">Molybdenum</keyword>
<reference evidence="4 5" key="1">
    <citation type="submission" date="2024-02" db="EMBL/GenBank/DDBJ databases">
        <title>Full genome sequence of Nocardioides kribbensis.</title>
        <authorList>
            <person name="Poletto B.L."/>
            <person name="Silva G."/>
            <person name="Galante D."/>
            <person name="Campos K.R."/>
            <person name="Santos M.B.N."/>
            <person name="Sacchi C.T."/>
        </authorList>
    </citation>
    <scope>NUCLEOTIDE SEQUENCE [LARGE SCALE GENOMIC DNA]</scope>
    <source>
        <strain evidence="4 5">O4R</strain>
    </source>
</reference>
<protein>
    <submittedName>
        <fullName evidence="4">TOBE domain-containing protein</fullName>
    </submittedName>
</protein>
<feature type="domain" description="Mop" evidence="3">
    <location>
        <begin position="2"/>
        <end position="69"/>
    </location>
</feature>